<dbReference type="Pfam" id="PF13462">
    <property type="entry name" value="Thioredoxin_4"/>
    <property type="match status" value="1"/>
</dbReference>
<dbReference type="EMBL" id="JAEPCM010000016">
    <property type="protein sequence ID" value="MCG7944782.1"/>
    <property type="molecule type" value="Genomic_DNA"/>
</dbReference>
<dbReference type="PROSITE" id="PS51257">
    <property type="entry name" value="PROKAR_LIPOPROTEIN"/>
    <property type="match status" value="1"/>
</dbReference>
<evidence type="ECO:0000259" key="1">
    <source>
        <dbReference type="Pfam" id="PF13462"/>
    </source>
</evidence>
<reference evidence="2" key="1">
    <citation type="journal article" date="2021" name="Proc. Natl. Acad. Sci. U.S.A.">
        <title>Global biogeography of chemosynthetic symbionts reveals both localized and globally distributed symbiont groups. .</title>
        <authorList>
            <person name="Osvatic J.T."/>
            <person name="Wilkins L.G.E."/>
            <person name="Leibrecht L."/>
            <person name="Leray M."/>
            <person name="Zauner S."/>
            <person name="Polzin J."/>
            <person name="Camacho Y."/>
            <person name="Gros O."/>
            <person name="van Gils J.A."/>
            <person name="Eisen J.A."/>
            <person name="Petersen J.M."/>
            <person name="Yuen B."/>
        </authorList>
    </citation>
    <scope>NUCLEOTIDE SEQUENCE</scope>
    <source>
        <strain evidence="2">MAGclacostrist064TRANS</strain>
    </source>
</reference>
<dbReference type="AlphaFoldDB" id="A0A9E4N2H5"/>
<proteinExistence type="predicted"/>
<sequence>MNRRNFIIAVSSLAMITACKKEDNVSDAGEQLLVFSSITCSYCRTFHRDNSPYFAMTDRVKVIPYYRNMVDVASQMVIDASGNRSEEVKNYLYENDDWLAGDNILANLNQVVNRFDVKIDLEKTVKDRNQIDKMVRVLEEAVGFRHITGTPAFFIGERALSWDEAVEFVEELKP</sequence>
<feature type="domain" description="Thioredoxin-like fold" evidence="1">
    <location>
        <begin position="27"/>
        <end position="167"/>
    </location>
</feature>
<dbReference type="InterPro" id="IPR036249">
    <property type="entry name" value="Thioredoxin-like_sf"/>
</dbReference>
<evidence type="ECO:0000313" key="3">
    <source>
        <dbReference type="Proteomes" id="UP000886667"/>
    </source>
</evidence>
<dbReference type="Gene3D" id="3.40.30.10">
    <property type="entry name" value="Glutaredoxin"/>
    <property type="match status" value="1"/>
</dbReference>
<evidence type="ECO:0000313" key="2">
    <source>
        <dbReference type="EMBL" id="MCG7944782.1"/>
    </source>
</evidence>
<name>A0A9E4N2H5_9GAMM</name>
<accession>A0A9E4N2H5</accession>
<dbReference type="Proteomes" id="UP000886667">
    <property type="component" value="Unassembled WGS sequence"/>
</dbReference>
<dbReference type="InterPro" id="IPR012336">
    <property type="entry name" value="Thioredoxin-like_fold"/>
</dbReference>
<protein>
    <submittedName>
        <fullName evidence="2">DsbA family protein</fullName>
    </submittedName>
</protein>
<dbReference type="SUPFAM" id="SSF52833">
    <property type="entry name" value="Thioredoxin-like"/>
    <property type="match status" value="1"/>
</dbReference>
<gene>
    <name evidence="2" type="ORF">JAZ07_00390</name>
</gene>
<organism evidence="2 3">
    <name type="scientific">Candidatus Thiodiazotropha taylori</name>
    <dbReference type="NCBI Taxonomy" id="2792791"/>
    <lineage>
        <taxon>Bacteria</taxon>
        <taxon>Pseudomonadati</taxon>
        <taxon>Pseudomonadota</taxon>
        <taxon>Gammaproteobacteria</taxon>
        <taxon>Chromatiales</taxon>
        <taxon>Sedimenticolaceae</taxon>
        <taxon>Candidatus Thiodiazotropha</taxon>
    </lineage>
</organism>
<comment type="caution">
    <text evidence="2">The sequence shown here is derived from an EMBL/GenBank/DDBJ whole genome shotgun (WGS) entry which is preliminary data.</text>
</comment>